<dbReference type="OrthoDB" id="1149023at2"/>
<gene>
    <name evidence="1" type="ORF">DRW42_28000</name>
</gene>
<name>A0A366KJU1_9SPHI</name>
<protein>
    <submittedName>
        <fullName evidence="1">Uncharacterized protein</fullName>
    </submittedName>
</protein>
<accession>A0A366KJU1</accession>
<dbReference type="Proteomes" id="UP000252081">
    <property type="component" value="Unassembled WGS sequence"/>
</dbReference>
<dbReference type="RefSeq" id="WP_113952168.1">
    <property type="nucleotide sequence ID" value="NZ_QNQU01000050.1"/>
</dbReference>
<dbReference type="EMBL" id="QNQU01000050">
    <property type="protein sequence ID" value="RBQ01925.1"/>
    <property type="molecule type" value="Genomic_DNA"/>
</dbReference>
<sequence>MIRTLLFCLATCLLLNCDTNRNTLQQPPITDSNSDKITAQNYIQKEIGFVRPPSQQDIEYYFSASQNQCFSEILVNNVPVFRFFEDGSAITPICINPYINQSGKQTLTYRLYPQKTVTDGEGTAHLTAQTAIKIELVGRKESDRINAYKNQKVVITHRSETKPDGKTFVAAGKDYYEYTITFDAEVPYKLVGATESQDLSKLDQKELLAKTEAAYRYYYNLINAKKMDDYFRLGFQSDIAEIISSYIDQEKLQAIEESDKFHFLIPGFKLEPLEKYHMRLYGNGKIVCLEQTSDDPALKNASPIWGKTETPNGEKITKFYKLYLHIPKGKDTFEVLYKGERF</sequence>
<keyword evidence="2" id="KW-1185">Reference proteome</keyword>
<organism evidence="1 2">
    <name type="scientific">Pedobacter miscanthi</name>
    <dbReference type="NCBI Taxonomy" id="2259170"/>
    <lineage>
        <taxon>Bacteria</taxon>
        <taxon>Pseudomonadati</taxon>
        <taxon>Bacteroidota</taxon>
        <taxon>Sphingobacteriia</taxon>
        <taxon>Sphingobacteriales</taxon>
        <taxon>Sphingobacteriaceae</taxon>
        <taxon>Pedobacter</taxon>
    </lineage>
</organism>
<dbReference type="AlphaFoldDB" id="A0A366KJU1"/>
<proteinExistence type="predicted"/>
<evidence type="ECO:0000313" key="1">
    <source>
        <dbReference type="EMBL" id="RBQ01925.1"/>
    </source>
</evidence>
<reference evidence="1 2" key="1">
    <citation type="submission" date="2018-07" db="EMBL/GenBank/DDBJ databases">
        <title>A draft genome of a endophytic bacteria, a new species of Pedobacter.</title>
        <authorList>
            <person name="Zhang Z.D."/>
            <person name="Chen Z.J."/>
        </authorList>
    </citation>
    <scope>NUCLEOTIDE SEQUENCE [LARGE SCALE GENOMIC DNA]</scope>
    <source>
        <strain evidence="1 2">RS10</strain>
    </source>
</reference>
<comment type="caution">
    <text evidence="1">The sequence shown here is derived from an EMBL/GenBank/DDBJ whole genome shotgun (WGS) entry which is preliminary data.</text>
</comment>
<evidence type="ECO:0000313" key="2">
    <source>
        <dbReference type="Proteomes" id="UP000252081"/>
    </source>
</evidence>